<gene>
    <name evidence="1" type="ORF">PANDA_002385</name>
</gene>
<accession>D2GZ93</accession>
<dbReference type="AlphaFoldDB" id="D2GZ93"/>
<proteinExistence type="predicted"/>
<dbReference type="InParanoid" id="D2GZ93"/>
<feature type="non-terminal residue" evidence="1">
    <location>
        <position position="74"/>
    </location>
</feature>
<dbReference type="EMBL" id="GL192390">
    <property type="protein sequence ID" value="EFB23201.1"/>
    <property type="molecule type" value="Genomic_DNA"/>
</dbReference>
<name>D2GZ93_AILME</name>
<organism evidence="1">
    <name type="scientific">Ailuropoda melanoleuca</name>
    <name type="common">Giant panda</name>
    <dbReference type="NCBI Taxonomy" id="9646"/>
    <lineage>
        <taxon>Eukaryota</taxon>
        <taxon>Metazoa</taxon>
        <taxon>Chordata</taxon>
        <taxon>Craniata</taxon>
        <taxon>Vertebrata</taxon>
        <taxon>Euteleostomi</taxon>
        <taxon>Mammalia</taxon>
        <taxon>Eutheria</taxon>
        <taxon>Laurasiatheria</taxon>
        <taxon>Carnivora</taxon>
        <taxon>Caniformia</taxon>
        <taxon>Ursidae</taxon>
        <taxon>Ailuropoda</taxon>
    </lineage>
</organism>
<reference evidence="1" key="1">
    <citation type="journal article" date="2010" name="Nature">
        <title>The sequence and de novo assembly of the giant panda genome.</title>
        <authorList>
            <person name="Li R."/>
            <person name="Fan W."/>
            <person name="Tian G."/>
            <person name="Zhu H."/>
            <person name="He L."/>
            <person name="Cai J."/>
            <person name="Huang Q."/>
            <person name="Cai Q."/>
            <person name="Li B."/>
            <person name="Bai Y."/>
            <person name="Zhang Z."/>
            <person name="Zhang Y."/>
            <person name="Wang W."/>
            <person name="Li J."/>
            <person name="Wei F."/>
            <person name="Li H."/>
            <person name="Jian M."/>
            <person name="Li J."/>
            <person name="Zhang Z."/>
            <person name="Nielsen R."/>
            <person name="Li D."/>
            <person name="Gu W."/>
            <person name="Yang Z."/>
            <person name="Xuan Z."/>
            <person name="Ryder O.A."/>
            <person name="Leung F.C."/>
            <person name="Zhou Y."/>
            <person name="Cao J."/>
            <person name="Sun X."/>
            <person name="Fu Y."/>
            <person name="Fang X."/>
            <person name="Guo X."/>
            <person name="Wang B."/>
            <person name="Hou R."/>
            <person name="Shen F."/>
            <person name="Mu B."/>
            <person name="Ni P."/>
            <person name="Lin R."/>
            <person name="Qian W."/>
            <person name="Wang G."/>
            <person name="Yu C."/>
            <person name="Nie W."/>
            <person name="Wang J."/>
            <person name="Wu Z."/>
            <person name="Liang H."/>
            <person name="Min J."/>
            <person name="Wu Q."/>
            <person name="Cheng S."/>
            <person name="Ruan J."/>
            <person name="Wang M."/>
            <person name="Shi Z."/>
            <person name="Wen M."/>
            <person name="Liu B."/>
            <person name="Ren X."/>
            <person name="Zheng H."/>
            <person name="Dong D."/>
            <person name="Cook K."/>
            <person name="Shan G."/>
            <person name="Zhang H."/>
            <person name="Kosiol C."/>
            <person name="Xie X."/>
            <person name="Lu Z."/>
            <person name="Zheng H."/>
            <person name="Li Y."/>
            <person name="Steiner C.C."/>
            <person name="Lam T.T."/>
            <person name="Lin S."/>
            <person name="Zhang Q."/>
            <person name="Li G."/>
            <person name="Tian J."/>
            <person name="Gong T."/>
            <person name="Liu H."/>
            <person name="Zhang D."/>
            <person name="Fang L."/>
            <person name="Ye C."/>
            <person name="Zhang J."/>
            <person name="Hu W."/>
            <person name="Xu A."/>
            <person name="Ren Y."/>
            <person name="Zhang G."/>
            <person name="Bruford M.W."/>
            <person name="Li Q."/>
            <person name="Ma L."/>
            <person name="Guo Y."/>
            <person name="An N."/>
            <person name="Hu Y."/>
            <person name="Zheng Y."/>
            <person name="Shi Y."/>
            <person name="Li Z."/>
            <person name="Liu Q."/>
            <person name="Chen Y."/>
            <person name="Zhao J."/>
            <person name="Qu N."/>
            <person name="Zhao S."/>
            <person name="Tian F."/>
            <person name="Wang X."/>
            <person name="Wang H."/>
            <person name="Xu L."/>
            <person name="Liu X."/>
            <person name="Vinar T."/>
            <person name="Wang Y."/>
            <person name="Lam T.W."/>
            <person name="Yiu S.M."/>
            <person name="Liu S."/>
            <person name="Zhang H."/>
            <person name="Li D."/>
            <person name="Huang Y."/>
            <person name="Wang X."/>
            <person name="Yang G."/>
            <person name="Jiang Z."/>
            <person name="Wang J."/>
            <person name="Qin N."/>
            <person name="Li L."/>
            <person name="Li J."/>
            <person name="Bolund L."/>
            <person name="Kristiansen K."/>
            <person name="Wong G.K."/>
            <person name="Olson M."/>
            <person name="Zhang X."/>
            <person name="Li S."/>
            <person name="Yang H."/>
            <person name="Wang J."/>
            <person name="Wang J."/>
        </authorList>
    </citation>
    <scope>NUCLEOTIDE SEQUENCE [LARGE SCALE GENOMIC DNA]</scope>
</reference>
<evidence type="ECO:0000313" key="1">
    <source>
        <dbReference type="EMBL" id="EFB23201.1"/>
    </source>
</evidence>
<protein>
    <submittedName>
        <fullName evidence="1">Uncharacterized protein</fullName>
    </submittedName>
</protein>
<sequence>MDLRTLSGLGAKRWYFIAATASQMSCGKQEGDSLLGCHYYGDTAGLNKICFKRQQERQKVSGSTAAQAGRHQKS</sequence>